<accession>A0A2W5SUT1</accession>
<feature type="region of interest" description="Disordered" evidence="1">
    <location>
        <begin position="173"/>
        <end position="205"/>
    </location>
</feature>
<evidence type="ECO:0000313" key="2">
    <source>
        <dbReference type="EMBL" id="PZR06660.1"/>
    </source>
</evidence>
<reference evidence="2 3" key="1">
    <citation type="submission" date="2017-08" db="EMBL/GenBank/DDBJ databases">
        <title>Infants hospitalized years apart are colonized by the same room-sourced microbial strains.</title>
        <authorList>
            <person name="Brooks B."/>
            <person name="Olm M.R."/>
            <person name="Firek B.A."/>
            <person name="Baker R."/>
            <person name="Thomas B.C."/>
            <person name="Morowitz M.J."/>
            <person name="Banfield J.F."/>
        </authorList>
    </citation>
    <scope>NUCLEOTIDE SEQUENCE [LARGE SCALE GENOMIC DNA]</scope>
    <source>
        <strain evidence="2">S2_003_000_R2_14</strain>
    </source>
</reference>
<gene>
    <name evidence="2" type="ORF">DI536_29525</name>
</gene>
<dbReference type="EMBL" id="QFQP01000036">
    <property type="protein sequence ID" value="PZR06660.1"/>
    <property type="molecule type" value="Genomic_DNA"/>
</dbReference>
<protein>
    <submittedName>
        <fullName evidence="2">Polyketide cyclase</fullName>
    </submittedName>
</protein>
<sequence length="205" mass="22361">MLKKILAGLVVVIAAFFAFVATRPDEFMISRSTSINAPATIVFEHLNDFHEWQGWSPWDKIDADLKRTYSGPDTGVGATYHWEGKETGEGEMKITDAKAGEHVGISLNFIKPFPAENTVDFDLVKEGEGTKVTWRMNGKSNFMSKLFGTFVNMDKMVGADFEKGLADLKKHAEADAKKEAEEAAAKKAAEEAAAVPTEATDAGTP</sequence>
<organism evidence="2 3">
    <name type="scientific">Archangium gephyra</name>
    <dbReference type="NCBI Taxonomy" id="48"/>
    <lineage>
        <taxon>Bacteria</taxon>
        <taxon>Pseudomonadati</taxon>
        <taxon>Myxococcota</taxon>
        <taxon>Myxococcia</taxon>
        <taxon>Myxococcales</taxon>
        <taxon>Cystobacterineae</taxon>
        <taxon>Archangiaceae</taxon>
        <taxon>Archangium</taxon>
    </lineage>
</organism>
<dbReference type="SUPFAM" id="SSF55961">
    <property type="entry name" value="Bet v1-like"/>
    <property type="match status" value="1"/>
</dbReference>
<dbReference type="CDD" id="cd07818">
    <property type="entry name" value="SRPBCC_1"/>
    <property type="match status" value="1"/>
</dbReference>
<dbReference type="InterPro" id="IPR019587">
    <property type="entry name" value="Polyketide_cyclase/dehydratase"/>
</dbReference>
<evidence type="ECO:0000313" key="3">
    <source>
        <dbReference type="Proteomes" id="UP000249061"/>
    </source>
</evidence>
<proteinExistence type="predicted"/>
<name>A0A2W5SUT1_9BACT</name>
<evidence type="ECO:0000256" key="1">
    <source>
        <dbReference type="SAM" id="MobiDB-lite"/>
    </source>
</evidence>
<comment type="caution">
    <text evidence="2">The sequence shown here is derived from an EMBL/GenBank/DDBJ whole genome shotgun (WGS) entry which is preliminary data.</text>
</comment>
<dbReference type="Proteomes" id="UP000249061">
    <property type="component" value="Unassembled WGS sequence"/>
</dbReference>
<feature type="compositionally biased region" description="Basic and acidic residues" evidence="1">
    <location>
        <begin position="173"/>
        <end position="190"/>
    </location>
</feature>
<dbReference type="Gene3D" id="3.30.530.20">
    <property type="match status" value="1"/>
</dbReference>
<dbReference type="AlphaFoldDB" id="A0A2W5SUT1"/>
<dbReference type="InterPro" id="IPR023393">
    <property type="entry name" value="START-like_dom_sf"/>
</dbReference>
<dbReference type="Pfam" id="PF10604">
    <property type="entry name" value="Polyketide_cyc2"/>
    <property type="match status" value="1"/>
</dbReference>